<dbReference type="PROSITE" id="PS50166">
    <property type="entry name" value="IMPORTIN_B_NT"/>
    <property type="match status" value="1"/>
</dbReference>
<dbReference type="Pfam" id="PF03810">
    <property type="entry name" value="IBN_N"/>
    <property type="match status" value="1"/>
</dbReference>
<keyword evidence="5" id="KW-0963">Cytoplasm</keyword>
<dbReference type="SUPFAM" id="SSF48371">
    <property type="entry name" value="ARM repeat"/>
    <property type="match status" value="1"/>
</dbReference>
<dbReference type="PANTHER" id="PTHR21452">
    <property type="entry name" value="EXPORTIN-6"/>
    <property type="match status" value="1"/>
</dbReference>
<evidence type="ECO:0000313" key="10">
    <source>
        <dbReference type="Proteomes" id="UP000694865"/>
    </source>
</evidence>
<dbReference type="Proteomes" id="UP000694865">
    <property type="component" value="Unplaced"/>
</dbReference>
<feature type="region of interest" description="Disordered" evidence="8">
    <location>
        <begin position="203"/>
        <end position="226"/>
    </location>
</feature>
<evidence type="ECO:0000256" key="8">
    <source>
        <dbReference type="SAM" id="MobiDB-lite"/>
    </source>
</evidence>
<keyword evidence="7" id="KW-0539">Nucleus</keyword>
<dbReference type="Pfam" id="PF08389">
    <property type="entry name" value="Xpo1"/>
    <property type="match status" value="1"/>
</dbReference>
<evidence type="ECO:0000259" key="9">
    <source>
        <dbReference type="PROSITE" id="PS50166"/>
    </source>
</evidence>
<evidence type="ECO:0000256" key="1">
    <source>
        <dbReference type="ARBA" id="ARBA00004123"/>
    </source>
</evidence>
<evidence type="ECO:0000256" key="3">
    <source>
        <dbReference type="ARBA" id="ARBA00009466"/>
    </source>
</evidence>
<dbReference type="GeneID" id="100378340"/>
<reference evidence="11" key="1">
    <citation type="submission" date="2025-08" db="UniProtKB">
        <authorList>
            <consortium name="RefSeq"/>
        </authorList>
    </citation>
    <scope>IDENTIFICATION</scope>
    <source>
        <tissue evidence="11">Testes</tissue>
    </source>
</reference>
<dbReference type="InterPro" id="IPR001494">
    <property type="entry name" value="Importin-beta_N"/>
</dbReference>
<evidence type="ECO:0000256" key="6">
    <source>
        <dbReference type="ARBA" id="ARBA00022927"/>
    </source>
</evidence>
<dbReference type="InterPro" id="IPR011989">
    <property type="entry name" value="ARM-like"/>
</dbReference>
<name>A0ABM0MUN5_SACKO</name>
<proteinExistence type="inferred from homology"/>
<evidence type="ECO:0000256" key="5">
    <source>
        <dbReference type="ARBA" id="ARBA00022490"/>
    </source>
</evidence>
<keyword evidence="10" id="KW-1185">Reference proteome</keyword>
<dbReference type="InterPro" id="IPR013598">
    <property type="entry name" value="Exportin-1/Importin-b-like"/>
</dbReference>
<accession>A0ABM0MUN5</accession>
<organism evidence="10 11">
    <name type="scientific">Saccoglossus kowalevskii</name>
    <name type="common">Acorn worm</name>
    <dbReference type="NCBI Taxonomy" id="10224"/>
    <lineage>
        <taxon>Eukaryota</taxon>
        <taxon>Metazoa</taxon>
        <taxon>Hemichordata</taxon>
        <taxon>Enteropneusta</taxon>
        <taxon>Harrimaniidae</taxon>
        <taxon>Saccoglossus</taxon>
    </lineage>
</organism>
<dbReference type="PANTHER" id="PTHR21452:SF4">
    <property type="entry name" value="EXPORTIN-6"/>
    <property type="match status" value="1"/>
</dbReference>
<gene>
    <name evidence="11" type="primary">LOC100378340</name>
</gene>
<dbReference type="SMART" id="SM00913">
    <property type="entry name" value="IBN_N"/>
    <property type="match status" value="1"/>
</dbReference>
<keyword evidence="4" id="KW-0813">Transport</keyword>
<dbReference type="Gene3D" id="1.25.10.10">
    <property type="entry name" value="Leucine-rich Repeat Variant"/>
    <property type="match status" value="1"/>
</dbReference>
<evidence type="ECO:0000313" key="11">
    <source>
        <dbReference type="RefSeq" id="XP_006823726.1"/>
    </source>
</evidence>
<comment type="subcellular location">
    <subcellularLocation>
        <location evidence="2">Cytoplasm</location>
    </subcellularLocation>
    <subcellularLocation>
        <location evidence="1">Nucleus</location>
    </subcellularLocation>
</comment>
<dbReference type="InterPro" id="IPR040016">
    <property type="entry name" value="XPO6"/>
</dbReference>
<keyword evidence="6" id="KW-0653">Protein transport</keyword>
<comment type="similarity">
    <text evidence="3">Belongs to the exportin family.</text>
</comment>
<dbReference type="RefSeq" id="XP_006823726.1">
    <property type="nucleotide sequence ID" value="XM_006823663.1"/>
</dbReference>
<protein>
    <submittedName>
        <fullName evidence="11">Exportin-6-like</fullName>
    </submittedName>
</protein>
<evidence type="ECO:0000256" key="4">
    <source>
        <dbReference type="ARBA" id="ARBA00022448"/>
    </source>
</evidence>
<evidence type="ECO:0000256" key="7">
    <source>
        <dbReference type="ARBA" id="ARBA00023242"/>
    </source>
</evidence>
<sequence>MASEDDSNLRSLEALMSEFFASSTTNERKRQIEELLNNFSAQSGAWRHCFFFLSHTCNEYVMMYCLTVFENVINRTWIGIPMEDKLEIRNSLSKLLLTRHKSVPPFIRNKLVKVLVDIGRLDWPHYYPEFFTEIFQLIQQNGTSALGLIILQTTSEELACPREDLSVARKEELHSLLLQQVPTILSLLTGVLESVLDKHRHLVTTATPPPSPTHDDSSSNSPTSQKTFAMFSTSPLQSGSILSSMFQSPGSSKQNVQPLPPLDQDSEQLSGLALSCLNHLFSWIPLSTNITPALLTTIFQFASFGCDINTVQNNPSLSQGHTSFSKTGSSNLGVLAMCCINELMSKNCVPAEFEEFLLRMFQQTFQLLQRLTKDTTAQSVGNKLAELDENYIEKFTEFLRLFVSVHLRRFEGNSQFPLLELLALLFKYTFKQPNNEGFYVCLDIWMVFIDYLVNETRCRTAEREEVVNRYKDALVSLVSELIHKLQFRFNQSQLEEMDDETLDDDCETEWQYFLRQCIEVVARVAELLPNEVFSLMYPPFQDYSEVYLGLQQFVTGSDNDQRRLNISVETDCRRLHCTLRDLSSLLQALGRHADHFIADKFTDRLHDALSLMNRLCQCSVYGTKMRLYDVHTPIPTVLRPDFIQVHAQALAALQAFNQWVAQFYLETQRHGKEQEQFVAMVTTMVDALTPLLAKGVPDKIAISAAHLFLSIATSIRPAFLMQLPNVQKLFNDVSGGSLSTLPIEVELLVYRALSNILILPWPNIAETEQQWPARSANHLNYIKRLTEQFRNIQKFPFTDDKQRQETAKPCIKKTLTILVDLVESVSGEVTKTKQICYTSLQDSIQFTISIFPIHIRQPDVVEEILNFFLAVFQSLRIQMGVSFTEQAIQTFMNLFTREQLADTILNDGSTGCRIVEKFLRILQILVQEPGSASKRFLPSIITLCMDQIYPIIAERSSPDIKSVLFELLHLLLLYNWRYFFRSSVLDSMKSGNETMENQPRFVAIMQAFGQSFLQPDIAIFKQNLEALETLNTKWKLYYKKYFREVMLFQFLNVLLQVLVHKSHDLLQEEILITVYNMASVDFDNFFSNFLLQFLASCDGLDHDQKAALNSKFSMDRDLPSFTQSLRRLVNDLRYFRIQNSALPEGSVKL</sequence>
<evidence type="ECO:0000256" key="2">
    <source>
        <dbReference type="ARBA" id="ARBA00004496"/>
    </source>
</evidence>
<dbReference type="InterPro" id="IPR016024">
    <property type="entry name" value="ARM-type_fold"/>
</dbReference>
<feature type="domain" description="Importin N-terminal" evidence="9">
    <location>
        <begin position="32"/>
        <end position="98"/>
    </location>
</feature>